<dbReference type="Pfam" id="PF04940">
    <property type="entry name" value="BLUF"/>
    <property type="match status" value="1"/>
</dbReference>
<proteinExistence type="predicted"/>
<organism evidence="2 3">
    <name type="scientific">Brevundimonas nasdae</name>
    <dbReference type="NCBI Taxonomy" id="172043"/>
    <lineage>
        <taxon>Bacteria</taxon>
        <taxon>Pseudomonadati</taxon>
        <taxon>Pseudomonadota</taxon>
        <taxon>Alphaproteobacteria</taxon>
        <taxon>Caulobacterales</taxon>
        <taxon>Caulobacteraceae</taxon>
        <taxon>Brevundimonas</taxon>
    </lineage>
</organism>
<dbReference type="EMBL" id="CP080034">
    <property type="protein sequence ID" value="QYC09950.1"/>
    <property type="molecule type" value="Genomic_DNA"/>
</dbReference>
<reference evidence="2 3" key="1">
    <citation type="submission" date="2021-07" db="EMBL/GenBank/DDBJ databases">
        <title>Isolation and characterization of bacteria from a gold mining with a capacity of golden bioaccumulation.</title>
        <authorList>
            <person name="Yang X.J."/>
        </authorList>
    </citation>
    <scope>NUCLEOTIDE SEQUENCE [LARGE SCALE GENOMIC DNA]</scope>
    <source>
        <strain evidence="2 3">Au29</strain>
    </source>
</reference>
<dbReference type="InterPro" id="IPR036046">
    <property type="entry name" value="Acylphosphatase-like_dom_sf"/>
</dbReference>
<dbReference type="Proteomes" id="UP000824334">
    <property type="component" value="Chromosome"/>
</dbReference>
<keyword evidence="3" id="KW-1185">Reference proteome</keyword>
<dbReference type="InterPro" id="IPR007024">
    <property type="entry name" value="BLUF_domain"/>
</dbReference>
<accession>A0ABX8TFJ2</accession>
<dbReference type="SUPFAM" id="SSF54975">
    <property type="entry name" value="Acylphosphatase/BLUF domain-like"/>
    <property type="match status" value="1"/>
</dbReference>
<evidence type="ECO:0000313" key="2">
    <source>
        <dbReference type="EMBL" id="QYC09950.1"/>
    </source>
</evidence>
<dbReference type="RefSeq" id="WP_201098311.1">
    <property type="nucleotide sequence ID" value="NZ_BAAAEE010000007.1"/>
</dbReference>
<sequence>MSLFRLVFASDAVGAAAEGLLPLIDIIGVSNANNRRDHVTSALLRRHGRFFQVMEGARVDLDRTLNRIRADRRHTDIRILADRPVDARLFPDSPMSRIDATPALDRLICAGLTAQKTGLMLEQLMAEAHRTASPIA</sequence>
<gene>
    <name evidence="2" type="ORF">KWG56_15460</name>
</gene>
<dbReference type="GeneID" id="94376686"/>
<evidence type="ECO:0000259" key="1">
    <source>
        <dbReference type="PROSITE" id="PS50925"/>
    </source>
</evidence>
<evidence type="ECO:0000313" key="3">
    <source>
        <dbReference type="Proteomes" id="UP000824334"/>
    </source>
</evidence>
<protein>
    <submittedName>
        <fullName evidence="2">BLUF domain-containing protein</fullName>
    </submittedName>
</protein>
<dbReference type="PROSITE" id="PS50925">
    <property type="entry name" value="BLUF"/>
    <property type="match status" value="1"/>
</dbReference>
<dbReference type="Gene3D" id="3.30.70.100">
    <property type="match status" value="1"/>
</dbReference>
<dbReference type="SMART" id="SM01034">
    <property type="entry name" value="BLUF"/>
    <property type="match status" value="1"/>
</dbReference>
<name>A0ABX8TFJ2_9CAUL</name>
<feature type="domain" description="BLUF" evidence="1">
    <location>
        <begin position="3"/>
        <end position="96"/>
    </location>
</feature>